<sequence length="62" mass="6669">MEDCPHCGWPRSEVYEVLSRHLTSEGVVSYVRCACGELEVRVQPFAPGAVVAGAADPPEPGR</sequence>
<evidence type="ECO:0000313" key="1">
    <source>
        <dbReference type="EMBL" id="KAB2360139.1"/>
    </source>
</evidence>
<keyword evidence="2" id="KW-1185">Reference proteome</keyword>
<comment type="caution">
    <text evidence="1">The sequence shown here is derived from an EMBL/GenBank/DDBJ whole genome shotgun (WGS) entry which is preliminary data.</text>
</comment>
<dbReference type="RefSeq" id="WP_151546735.1">
    <property type="nucleotide sequence ID" value="NZ_WBMR01000317.1"/>
</dbReference>
<dbReference type="OrthoDB" id="3579625at2"/>
<name>A0A6L3VD50_9ACTN</name>
<proteinExistence type="predicted"/>
<protein>
    <submittedName>
        <fullName evidence="1">Uncharacterized protein</fullName>
    </submittedName>
</protein>
<reference evidence="1 2" key="1">
    <citation type="submission" date="2019-09" db="EMBL/GenBank/DDBJ databases">
        <title>Actinomadura physcomitrii sp. nov., a novel actinomycete isolated from moss [Physcomitrium sphaericum (Ludw) Fuernr].</title>
        <authorList>
            <person name="Liu C."/>
            <person name="Zhuang X."/>
        </authorList>
    </citation>
    <scope>NUCLEOTIDE SEQUENCE [LARGE SCALE GENOMIC DNA]</scope>
    <source>
        <strain evidence="1 2">CYP1-1B</strain>
    </source>
</reference>
<gene>
    <name evidence="1" type="ORF">F9B16_46815</name>
</gene>
<organism evidence="1 2">
    <name type="scientific">Actinomadura montaniterrae</name>
    <dbReference type="NCBI Taxonomy" id="1803903"/>
    <lineage>
        <taxon>Bacteria</taxon>
        <taxon>Bacillati</taxon>
        <taxon>Actinomycetota</taxon>
        <taxon>Actinomycetes</taxon>
        <taxon>Streptosporangiales</taxon>
        <taxon>Thermomonosporaceae</taxon>
        <taxon>Actinomadura</taxon>
    </lineage>
</organism>
<evidence type="ECO:0000313" key="2">
    <source>
        <dbReference type="Proteomes" id="UP000483004"/>
    </source>
</evidence>
<dbReference type="Proteomes" id="UP000483004">
    <property type="component" value="Unassembled WGS sequence"/>
</dbReference>
<accession>A0A6L3VD50</accession>
<dbReference type="AlphaFoldDB" id="A0A6L3VD50"/>
<dbReference type="EMBL" id="WBMR01000317">
    <property type="protein sequence ID" value="KAB2360139.1"/>
    <property type="molecule type" value="Genomic_DNA"/>
</dbReference>